<dbReference type="InterPro" id="IPR007809">
    <property type="entry name" value="FlgN-like"/>
</dbReference>
<sequence>MINRDLNFIFKELISAYREMAERYEIMLGIVEEENLFLKKGELDRVNETLSKKNYLIMEIDEISGNIRDLKAGFGNSTMVNKLEMPELKGLVSDLIWNELYEAIDEVKNLIVKIKKIQDENQAILMNSFEGLKESITKLKTYKRIISSYHFNKSDIEPRFIDKRK</sequence>
<evidence type="ECO:0000256" key="1">
    <source>
        <dbReference type="ARBA" id="ARBA00022795"/>
    </source>
</evidence>
<dbReference type="GO" id="GO:0044780">
    <property type="term" value="P:bacterial-type flagellum assembly"/>
    <property type="evidence" value="ECO:0007669"/>
    <property type="project" value="InterPro"/>
</dbReference>
<evidence type="ECO:0000313" key="2">
    <source>
        <dbReference type="EMBL" id="QSQ10394.1"/>
    </source>
</evidence>
<organism evidence="2 3">
    <name type="scientific">Koleobacter methoxysyntrophicus</name>
    <dbReference type="NCBI Taxonomy" id="2751313"/>
    <lineage>
        <taxon>Bacteria</taxon>
        <taxon>Bacillati</taxon>
        <taxon>Bacillota</taxon>
        <taxon>Clostridia</taxon>
        <taxon>Koleobacterales</taxon>
        <taxon>Koleobacteraceae</taxon>
        <taxon>Koleobacter</taxon>
    </lineage>
</organism>
<dbReference type="InterPro" id="IPR036679">
    <property type="entry name" value="FlgN-like_sf"/>
</dbReference>
<gene>
    <name evidence="2" type="ORF">H0A61_02799</name>
</gene>
<dbReference type="Gene3D" id="1.20.58.300">
    <property type="entry name" value="FlgN-like"/>
    <property type="match status" value="1"/>
</dbReference>
<name>A0A8A0RR02_9FIRM</name>
<dbReference type="Proteomes" id="UP000662904">
    <property type="component" value="Chromosome"/>
</dbReference>
<protein>
    <recommendedName>
        <fullName evidence="4">FlgN protein</fullName>
    </recommendedName>
</protein>
<keyword evidence="1" id="KW-1005">Bacterial flagellum biogenesis</keyword>
<accession>A0A8A0RR02</accession>
<dbReference type="SUPFAM" id="SSF140566">
    <property type="entry name" value="FlgN-like"/>
    <property type="match status" value="1"/>
</dbReference>
<reference evidence="2" key="1">
    <citation type="submission" date="2020-07" db="EMBL/GenBank/DDBJ databases">
        <title>Koleobacter methoxysyntrophicus gen. nov., sp. nov., a novel anaerobic bacterium isolated from deep subsurface oil field and proposal of Koleobacterales ord. nov. in the phylum Firmicutes.</title>
        <authorList>
            <person name="Sakamoto S."/>
            <person name="Tamaki H."/>
        </authorList>
    </citation>
    <scope>NUCLEOTIDE SEQUENCE</scope>
    <source>
        <strain evidence="2">NRmbB1</strain>
    </source>
</reference>
<keyword evidence="3" id="KW-1185">Reference proteome</keyword>
<dbReference type="KEGG" id="kme:H0A61_02799"/>
<dbReference type="RefSeq" id="WP_206707702.1">
    <property type="nucleotide sequence ID" value="NZ_CP059066.1"/>
</dbReference>
<proteinExistence type="predicted"/>
<dbReference type="Pfam" id="PF05130">
    <property type="entry name" value="FlgN"/>
    <property type="match status" value="1"/>
</dbReference>
<evidence type="ECO:0008006" key="4">
    <source>
        <dbReference type="Google" id="ProtNLM"/>
    </source>
</evidence>
<dbReference type="AlphaFoldDB" id="A0A8A0RR02"/>
<evidence type="ECO:0000313" key="3">
    <source>
        <dbReference type="Proteomes" id="UP000662904"/>
    </source>
</evidence>
<dbReference type="EMBL" id="CP059066">
    <property type="protein sequence ID" value="QSQ10394.1"/>
    <property type="molecule type" value="Genomic_DNA"/>
</dbReference>